<dbReference type="EMBL" id="NVUS01000028">
    <property type="protein sequence ID" value="PCI97617.1"/>
    <property type="molecule type" value="Genomic_DNA"/>
</dbReference>
<reference key="1">
    <citation type="submission" date="2017-08" db="EMBL/GenBank/DDBJ databases">
        <title>A dynamic microbial community with high functional redundancy inhabits the cold, oxic subseafloor aquifer.</title>
        <authorList>
            <person name="Tully B.J."/>
            <person name="Wheat C.G."/>
            <person name="Glazer B.T."/>
            <person name="Huber J.A."/>
        </authorList>
    </citation>
    <scope>NUCLEOTIDE SEQUENCE [LARGE SCALE GENOMIC DNA]</scope>
</reference>
<dbReference type="Gene3D" id="3.40.50.720">
    <property type="entry name" value="NAD(P)-binding Rossmann-like Domain"/>
    <property type="match status" value="1"/>
</dbReference>
<sequence length="336" mass="37317">MDKIVVTGANGHLGSTIVKQLVEAGYKVRATVRDKNDEFKTKRLKQLGVEIVEANLLDRDSLIAAFEGCDGLFQVAAGYKMDSKDPERDIIRPAVEGTENALLAAKQVGIGKIIYTSSVAAIGTTKNGKALDENSWNDGATENYTISKNRAERLAWKLAEQHGLNLVTILPCTIIGPNFMTHTPSTFLFQKIADGNLPIIPPVNMSFVDVRDVAAAHILAYENEQAKGRYIVSEGEYPLKDIIAKFKTIDPKLKLPTMVAPQFIIPLLPLFDWLEHKFTGAMRVITRELAKEYMGEEKQIVTAQKIKDELGWKPTAIETTLKDSLEWIRNHDVKNG</sequence>
<dbReference type="SUPFAM" id="SSF51735">
    <property type="entry name" value="NAD(P)-binding Rossmann-fold domains"/>
    <property type="match status" value="1"/>
</dbReference>
<evidence type="ECO:0000313" key="3">
    <source>
        <dbReference type="EMBL" id="PCI97617.1"/>
    </source>
</evidence>
<organism evidence="3">
    <name type="scientific">OCS116 cluster bacterium</name>
    <dbReference type="NCBI Taxonomy" id="2030921"/>
    <lineage>
        <taxon>Bacteria</taxon>
        <taxon>Pseudomonadati</taxon>
        <taxon>Pseudomonadota</taxon>
        <taxon>Alphaproteobacteria</taxon>
        <taxon>OCS116 cluster</taxon>
    </lineage>
</organism>
<feature type="domain" description="NAD-dependent epimerase/dehydratase" evidence="2">
    <location>
        <begin position="4"/>
        <end position="227"/>
    </location>
</feature>
<protein>
    <submittedName>
        <fullName evidence="3">Epimerase</fullName>
    </submittedName>
</protein>
<comment type="caution">
    <text evidence="3">The sequence shown here is derived from an EMBL/GenBank/DDBJ whole genome shotgun (WGS) entry which is preliminary data.</text>
</comment>
<dbReference type="AlphaFoldDB" id="A0A2A4YTH8"/>
<name>A0A2A4YTH8_9PROT</name>
<keyword evidence="1" id="KW-0560">Oxidoreductase</keyword>
<dbReference type="FunFam" id="3.40.50.720:FF:000085">
    <property type="entry name" value="Dihydroflavonol reductase"/>
    <property type="match status" value="1"/>
</dbReference>
<dbReference type="Pfam" id="PF01370">
    <property type="entry name" value="Epimerase"/>
    <property type="match status" value="1"/>
</dbReference>
<dbReference type="PANTHER" id="PTHR10366">
    <property type="entry name" value="NAD DEPENDENT EPIMERASE/DEHYDRATASE"/>
    <property type="match status" value="1"/>
</dbReference>
<gene>
    <name evidence="3" type="ORF">COB13_15480</name>
</gene>
<accession>A0A2A4YTH8</accession>
<dbReference type="InterPro" id="IPR036291">
    <property type="entry name" value="NAD(P)-bd_dom_sf"/>
</dbReference>
<dbReference type="InterPro" id="IPR050425">
    <property type="entry name" value="NAD(P)_dehydrat-like"/>
</dbReference>
<dbReference type="InterPro" id="IPR001509">
    <property type="entry name" value="Epimerase_deHydtase"/>
</dbReference>
<reference evidence="3" key="2">
    <citation type="journal article" date="2018" name="ISME J.">
        <title>A dynamic microbial community with high functional redundancy inhabits the cold, oxic subseafloor aquifer.</title>
        <authorList>
            <person name="Tully B.J."/>
            <person name="Wheat C.G."/>
            <person name="Glazer B.T."/>
            <person name="Huber J.A."/>
        </authorList>
    </citation>
    <scope>NUCLEOTIDE SEQUENCE</scope>
    <source>
        <strain evidence="3">NORP83</strain>
    </source>
</reference>
<proteinExistence type="predicted"/>
<dbReference type="PANTHER" id="PTHR10366:SF831">
    <property type="entry name" value="NAD-DEPENDENT EPIMERASE_DEHYDRATASE DOMAIN-CONTAINING PROTEIN"/>
    <property type="match status" value="1"/>
</dbReference>
<evidence type="ECO:0000259" key="2">
    <source>
        <dbReference type="Pfam" id="PF01370"/>
    </source>
</evidence>
<evidence type="ECO:0000256" key="1">
    <source>
        <dbReference type="ARBA" id="ARBA00023002"/>
    </source>
</evidence>
<dbReference type="GO" id="GO:0016616">
    <property type="term" value="F:oxidoreductase activity, acting on the CH-OH group of donors, NAD or NADP as acceptor"/>
    <property type="evidence" value="ECO:0007669"/>
    <property type="project" value="TreeGrafter"/>
</dbReference>